<dbReference type="NCBIfam" id="TIGR00254">
    <property type="entry name" value="GGDEF"/>
    <property type="match status" value="1"/>
</dbReference>
<dbReference type="InterPro" id="IPR029016">
    <property type="entry name" value="GAF-like_dom_sf"/>
</dbReference>
<feature type="transmembrane region" description="Helical" evidence="1">
    <location>
        <begin position="127"/>
        <end position="145"/>
    </location>
</feature>
<dbReference type="InterPro" id="IPR035919">
    <property type="entry name" value="EAL_sf"/>
</dbReference>
<proteinExistence type="predicted"/>
<dbReference type="CDD" id="cd01948">
    <property type="entry name" value="EAL"/>
    <property type="match status" value="1"/>
</dbReference>
<keyword evidence="5" id="KW-1185">Reference proteome</keyword>
<dbReference type="SUPFAM" id="SSF55781">
    <property type="entry name" value="GAF domain-like"/>
    <property type="match status" value="1"/>
</dbReference>
<dbReference type="PANTHER" id="PTHR33121:SF70">
    <property type="entry name" value="SIGNALING PROTEIN YKOW"/>
    <property type="match status" value="1"/>
</dbReference>
<dbReference type="Gene3D" id="3.30.70.270">
    <property type="match status" value="1"/>
</dbReference>
<dbReference type="Pfam" id="PF00563">
    <property type="entry name" value="EAL"/>
    <property type="match status" value="1"/>
</dbReference>
<feature type="domain" description="GGDEF" evidence="3">
    <location>
        <begin position="439"/>
        <end position="574"/>
    </location>
</feature>
<keyword evidence="1" id="KW-0472">Membrane</keyword>
<dbReference type="EMBL" id="BAAARY010000007">
    <property type="protein sequence ID" value="GAA2522323.1"/>
    <property type="molecule type" value="Genomic_DNA"/>
</dbReference>
<feature type="transmembrane region" description="Helical" evidence="1">
    <location>
        <begin position="218"/>
        <end position="235"/>
    </location>
</feature>
<comment type="caution">
    <text evidence="4">The sequence shown here is derived from an EMBL/GenBank/DDBJ whole genome shotgun (WGS) entry which is preliminary data.</text>
</comment>
<dbReference type="InterPro" id="IPR000160">
    <property type="entry name" value="GGDEF_dom"/>
</dbReference>
<evidence type="ECO:0000256" key="1">
    <source>
        <dbReference type="SAM" id="Phobius"/>
    </source>
</evidence>
<feature type="transmembrane region" description="Helical" evidence="1">
    <location>
        <begin position="23"/>
        <end position="43"/>
    </location>
</feature>
<dbReference type="Proteomes" id="UP001499978">
    <property type="component" value="Unassembled WGS sequence"/>
</dbReference>
<dbReference type="InterPro" id="IPR001633">
    <property type="entry name" value="EAL_dom"/>
</dbReference>
<feature type="transmembrane region" description="Helical" evidence="1">
    <location>
        <begin position="55"/>
        <end position="74"/>
    </location>
</feature>
<accession>A0ABP6ASR3</accession>
<feature type="transmembrane region" description="Helical" evidence="1">
    <location>
        <begin position="157"/>
        <end position="180"/>
    </location>
</feature>
<dbReference type="PROSITE" id="PS50883">
    <property type="entry name" value="EAL"/>
    <property type="match status" value="1"/>
</dbReference>
<dbReference type="SMART" id="SM00052">
    <property type="entry name" value="EAL"/>
    <property type="match status" value="1"/>
</dbReference>
<evidence type="ECO:0000313" key="5">
    <source>
        <dbReference type="Proteomes" id="UP001499978"/>
    </source>
</evidence>
<evidence type="ECO:0000259" key="2">
    <source>
        <dbReference type="PROSITE" id="PS50883"/>
    </source>
</evidence>
<dbReference type="Pfam" id="PF00990">
    <property type="entry name" value="GGDEF"/>
    <property type="match status" value="1"/>
</dbReference>
<dbReference type="SMART" id="SM00267">
    <property type="entry name" value="GGDEF"/>
    <property type="match status" value="1"/>
</dbReference>
<dbReference type="InterPro" id="IPR029787">
    <property type="entry name" value="Nucleotide_cyclase"/>
</dbReference>
<dbReference type="CDD" id="cd01949">
    <property type="entry name" value="GGDEF"/>
    <property type="match status" value="1"/>
</dbReference>
<keyword evidence="1" id="KW-1133">Transmembrane helix</keyword>
<reference evidence="5" key="1">
    <citation type="journal article" date="2019" name="Int. J. Syst. Evol. Microbiol.">
        <title>The Global Catalogue of Microorganisms (GCM) 10K type strain sequencing project: providing services to taxonomists for standard genome sequencing and annotation.</title>
        <authorList>
            <consortium name="The Broad Institute Genomics Platform"/>
            <consortium name="The Broad Institute Genome Sequencing Center for Infectious Disease"/>
            <person name="Wu L."/>
            <person name="Ma J."/>
        </authorList>
    </citation>
    <scope>NUCLEOTIDE SEQUENCE [LARGE SCALE GENOMIC DNA]</scope>
    <source>
        <strain evidence="5">JCM 3367</strain>
    </source>
</reference>
<dbReference type="PROSITE" id="PS50887">
    <property type="entry name" value="GGDEF"/>
    <property type="match status" value="1"/>
</dbReference>
<organism evidence="4 5">
    <name type="scientific">Pilimelia columellifera subsp. columellifera</name>
    <dbReference type="NCBI Taxonomy" id="706583"/>
    <lineage>
        <taxon>Bacteria</taxon>
        <taxon>Bacillati</taxon>
        <taxon>Actinomycetota</taxon>
        <taxon>Actinomycetes</taxon>
        <taxon>Micromonosporales</taxon>
        <taxon>Micromonosporaceae</taxon>
        <taxon>Pilimelia</taxon>
    </lineage>
</organism>
<protein>
    <recommendedName>
        <fullName evidence="6">Diguanylate cyclase/phosphodiesterase</fullName>
    </recommendedName>
</protein>
<dbReference type="InterPro" id="IPR050706">
    <property type="entry name" value="Cyclic-di-GMP_PDE-like"/>
</dbReference>
<dbReference type="PANTHER" id="PTHR33121">
    <property type="entry name" value="CYCLIC DI-GMP PHOSPHODIESTERASE PDEF"/>
    <property type="match status" value="1"/>
</dbReference>
<evidence type="ECO:0000313" key="4">
    <source>
        <dbReference type="EMBL" id="GAA2522323.1"/>
    </source>
</evidence>
<keyword evidence="1" id="KW-0812">Transmembrane</keyword>
<feature type="transmembrane region" description="Helical" evidence="1">
    <location>
        <begin position="192"/>
        <end position="212"/>
    </location>
</feature>
<gene>
    <name evidence="4" type="ORF">GCM10010201_20410</name>
</gene>
<feature type="transmembrane region" description="Helical" evidence="1">
    <location>
        <begin position="86"/>
        <end position="115"/>
    </location>
</feature>
<dbReference type="Gene3D" id="3.30.450.40">
    <property type="match status" value="1"/>
</dbReference>
<dbReference type="SUPFAM" id="SSF141868">
    <property type="entry name" value="EAL domain-like"/>
    <property type="match status" value="1"/>
</dbReference>
<dbReference type="InterPro" id="IPR043128">
    <property type="entry name" value="Rev_trsase/Diguanyl_cyclase"/>
</dbReference>
<sequence>MDMTGTPDAERRAPWWRRPEARVGALSLSLGALTALVAGWLVIRHGTPTPDWPWLVALVALFAVTEGFVVHLRVRRGSHAMSVSEIPLVLALAHLDPVTLVLARVVGGAVGLFFVRGQRGLKLGFNVALWGVQSMVAALTFHALGGAGVPDSLQDWLAVYAAVLLADTVAAVLVTAAISLHDDPSEWRRLPLALRGEPFVLVTTTVAIISAIGVEQTPWTLVLLGVVSVILYLAYRALITQQQGHAQVDELYSFTRALDGSADTRSLIRVVLERARDQMRGAQAQLIVPQIDEHRPSRTRLSEQDRLVDTLLAIGPADQWWTPALTGAAVLRSSDSGGEGPRDGMAVPVPLADVTGVLLVTDSLPDIGGYTPEHLRLFEALANHASVALARAHLVDRLRREAEEKEHLALHDPLTGLPNRRHFLMLLEAALDAARHDDNGPAVLLLDLDRFKEVNDALGHDTGDAVLREVAARLQQAVADQGQVARLGGDEFAVLLRRVRTVVEAVELGSALARELERPVQRGPLSLNARASIGIAVAPIHGDDPQTLLGRADVAMYAAKATHTGLRVYLPEDDKNTPDRLALITDLRDAIDRRELLVVFQPKLDPHTGQVTGAEALARWHHPTHGNIPPDQFIPLAEHSGLIRPLTLHVLEVALRRCAAWRRNGHDLHVAVNLSPNSLLDPTLPEVVSRLLQQTNVPPSGLTLELTETSIMTNPVAAKEVLDQLHALGVRLSIDDFGTGYSSLGRLRELPIHEVKIDKSFVLRIAVDHRDRAVVRSAVQLGHALGLDVVAEGVEDQDTYGYLVREGCNILQGYFISRPMPPDEFAGWLAGHSAPNVIRGRFTA</sequence>
<dbReference type="Gene3D" id="3.20.20.450">
    <property type="entry name" value="EAL domain"/>
    <property type="match status" value="1"/>
</dbReference>
<evidence type="ECO:0008006" key="6">
    <source>
        <dbReference type="Google" id="ProtNLM"/>
    </source>
</evidence>
<feature type="domain" description="EAL" evidence="2">
    <location>
        <begin position="580"/>
        <end position="833"/>
    </location>
</feature>
<dbReference type="SUPFAM" id="SSF55073">
    <property type="entry name" value="Nucleotide cyclase"/>
    <property type="match status" value="1"/>
</dbReference>
<name>A0ABP6ASR3_9ACTN</name>
<evidence type="ECO:0000259" key="3">
    <source>
        <dbReference type="PROSITE" id="PS50887"/>
    </source>
</evidence>